<evidence type="ECO:0000313" key="2">
    <source>
        <dbReference type="EMBL" id="CBH18583.1"/>
    </source>
</evidence>
<evidence type="ECO:0000256" key="1">
    <source>
        <dbReference type="SAM" id="Phobius"/>
    </source>
</evidence>
<organism evidence="2 3">
    <name type="scientific">Trypanosoma brucei gambiense (strain MHOM/CI/86/DAL972)</name>
    <dbReference type="NCBI Taxonomy" id="679716"/>
    <lineage>
        <taxon>Eukaryota</taxon>
        <taxon>Discoba</taxon>
        <taxon>Euglenozoa</taxon>
        <taxon>Kinetoplastea</taxon>
        <taxon>Metakinetoplastina</taxon>
        <taxon>Trypanosomatida</taxon>
        <taxon>Trypanosomatidae</taxon>
        <taxon>Trypanosoma</taxon>
    </lineage>
</organism>
<proteinExistence type="predicted"/>
<dbReference type="GeneID" id="23866912"/>
<dbReference type="Proteomes" id="UP000002316">
    <property type="component" value="Chromosome 11"/>
</dbReference>
<reference evidence="3" key="1">
    <citation type="journal article" date="2010" name="PLoS Negl. Trop. Dis.">
        <title>The genome sequence of Trypanosoma brucei gambiense, causative agent of chronic human african trypanosomiasis.</title>
        <authorList>
            <person name="Jackson A.P."/>
            <person name="Sanders M."/>
            <person name="Berry A."/>
            <person name="McQuillan J."/>
            <person name="Aslett M.A."/>
            <person name="Quail M.A."/>
            <person name="Chukualim B."/>
            <person name="Capewell P."/>
            <person name="MacLeod A."/>
            <person name="Melville S.E."/>
            <person name="Gibson W."/>
            <person name="Barry J.D."/>
            <person name="Berriman M."/>
            <person name="Hertz-Fowler C."/>
        </authorList>
    </citation>
    <scope>NUCLEOTIDE SEQUENCE [LARGE SCALE GENOMIC DNA]</scope>
    <source>
        <strain evidence="3">MHOM/CI/86/DAL972</strain>
    </source>
</reference>
<name>D0AA82_TRYB9</name>
<dbReference type="EMBL" id="FN554974">
    <property type="protein sequence ID" value="CBH18583.1"/>
    <property type="molecule type" value="Genomic_DNA"/>
</dbReference>
<sequence length="114" mass="14138">MRQTNKRTNKKEIIRHYPHLFFSFPFENFFVYVVVILCSVMKCIYFSPYYLPLLVFFPFVQNPALLYPFFSFFLFFFKKNVISFGFFLSLSEYFFRTFFHFMNFTRKQKIKSVH</sequence>
<gene>
    <name evidence="2" type="ORF">TbgDal_XI17030</name>
</gene>
<dbReference type="RefSeq" id="XP_011780847.1">
    <property type="nucleotide sequence ID" value="XM_011782545.1"/>
</dbReference>
<dbReference type="AlphaFoldDB" id="D0AA82"/>
<accession>D0AA82</accession>
<keyword evidence="1" id="KW-0472">Membrane</keyword>
<keyword evidence="1" id="KW-1133">Transmembrane helix</keyword>
<dbReference type="KEGG" id="tbg:TbgDal_XI17030"/>
<protein>
    <submittedName>
        <fullName evidence="2">Uncharacterized protein</fullName>
    </submittedName>
</protein>
<feature type="transmembrane region" description="Helical" evidence="1">
    <location>
        <begin position="29"/>
        <end position="46"/>
    </location>
</feature>
<evidence type="ECO:0000313" key="3">
    <source>
        <dbReference type="Proteomes" id="UP000002316"/>
    </source>
</evidence>
<keyword evidence="1" id="KW-0812">Transmembrane</keyword>